<evidence type="ECO:0000256" key="1">
    <source>
        <dbReference type="ARBA" id="ARBA00010751"/>
    </source>
</evidence>
<dbReference type="Gene3D" id="3.30.110.70">
    <property type="entry name" value="Hypothetical protein apc22750. Chain B"/>
    <property type="match status" value="1"/>
</dbReference>
<dbReference type="PANTHER" id="PTHR34068:SF1">
    <property type="entry name" value="UPF0145 PROTEIN YBJQ"/>
    <property type="match status" value="1"/>
</dbReference>
<dbReference type="PANTHER" id="PTHR34068">
    <property type="entry name" value="UPF0145 PROTEIN YBJQ"/>
    <property type="match status" value="1"/>
</dbReference>
<dbReference type="InterPro" id="IPR035439">
    <property type="entry name" value="UPF0145_dom_sf"/>
</dbReference>
<accession>A0A437S5K2</accession>
<name>A0A437S5K2_9FIRM</name>
<evidence type="ECO:0000313" key="4">
    <source>
        <dbReference type="Proteomes" id="UP000288812"/>
    </source>
</evidence>
<sequence>MILTTTNNIEGREVTKYLGLVFGEQVNGINFVKDIGAGLRNIVGGRSAGYEDEVIAMRDDCLDEIVMRAEKMGADAIIGISFDYEVLGQGNMLMLSVSGTAVKLN</sequence>
<dbReference type="SUPFAM" id="SSF117782">
    <property type="entry name" value="YbjQ-like"/>
    <property type="match status" value="1"/>
</dbReference>
<dbReference type="HAMAP" id="MF_00338">
    <property type="entry name" value="UPF0145"/>
    <property type="match status" value="1"/>
</dbReference>
<organism evidence="3 4">
    <name type="scientific">Anaerosphaera multitolerans</name>
    <dbReference type="NCBI Taxonomy" id="2487351"/>
    <lineage>
        <taxon>Bacteria</taxon>
        <taxon>Bacillati</taxon>
        <taxon>Bacillota</taxon>
        <taxon>Tissierellia</taxon>
        <taxon>Tissierellales</taxon>
        <taxon>Peptoniphilaceae</taxon>
        <taxon>Anaerosphaera</taxon>
    </lineage>
</organism>
<dbReference type="InterPro" id="IPR002765">
    <property type="entry name" value="UPF0145_YbjQ-like"/>
</dbReference>
<gene>
    <name evidence="3" type="ORF">EF514_08300</name>
</gene>
<evidence type="ECO:0000313" key="3">
    <source>
        <dbReference type="EMBL" id="RVU54291.1"/>
    </source>
</evidence>
<dbReference type="Pfam" id="PF01906">
    <property type="entry name" value="YbjQ_1"/>
    <property type="match status" value="1"/>
</dbReference>
<protein>
    <recommendedName>
        <fullName evidence="2">UPF0145 protein EF514_08300</fullName>
    </recommendedName>
</protein>
<dbReference type="EMBL" id="RLIH01000012">
    <property type="protein sequence ID" value="RVU54291.1"/>
    <property type="molecule type" value="Genomic_DNA"/>
</dbReference>
<comment type="caution">
    <text evidence="3">The sequence shown here is derived from an EMBL/GenBank/DDBJ whole genome shotgun (WGS) entry which is preliminary data.</text>
</comment>
<proteinExistence type="inferred from homology"/>
<dbReference type="OrthoDB" id="9796448at2"/>
<dbReference type="RefSeq" id="WP_127724969.1">
    <property type="nucleotide sequence ID" value="NZ_RLIH01000012.1"/>
</dbReference>
<comment type="similarity">
    <text evidence="1 2">Belongs to the UPF0145 family.</text>
</comment>
<keyword evidence="4" id="KW-1185">Reference proteome</keyword>
<dbReference type="Proteomes" id="UP000288812">
    <property type="component" value="Unassembled WGS sequence"/>
</dbReference>
<reference evidence="3 4" key="1">
    <citation type="submission" date="2018-11" db="EMBL/GenBank/DDBJ databases">
        <title>Genome sequencing and assembly of Anaerosphaera sp. nov., GS7-6-2.</title>
        <authorList>
            <person name="Rettenmaier R."/>
            <person name="Liebl W."/>
            <person name="Zverlov V."/>
        </authorList>
    </citation>
    <scope>NUCLEOTIDE SEQUENCE [LARGE SCALE GENOMIC DNA]</scope>
    <source>
        <strain evidence="3 4">GS7-6-2</strain>
    </source>
</reference>
<evidence type="ECO:0000256" key="2">
    <source>
        <dbReference type="HAMAP-Rule" id="MF_00338"/>
    </source>
</evidence>
<dbReference type="AlphaFoldDB" id="A0A437S5K2"/>